<organism evidence="1 2">
    <name type="scientific">Aspergillus pseudodeflectus</name>
    <dbReference type="NCBI Taxonomy" id="176178"/>
    <lineage>
        <taxon>Eukaryota</taxon>
        <taxon>Fungi</taxon>
        <taxon>Dikarya</taxon>
        <taxon>Ascomycota</taxon>
        <taxon>Pezizomycotina</taxon>
        <taxon>Eurotiomycetes</taxon>
        <taxon>Eurotiomycetidae</taxon>
        <taxon>Eurotiales</taxon>
        <taxon>Aspergillaceae</taxon>
        <taxon>Aspergillus</taxon>
        <taxon>Aspergillus subgen. Nidulantes</taxon>
    </lineage>
</organism>
<gene>
    <name evidence="1" type="ORF">BJX68DRAFT_239159</name>
</gene>
<evidence type="ECO:0000313" key="1">
    <source>
        <dbReference type="EMBL" id="KAL2847961.1"/>
    </source>
</evidence>
<keyword evidence="2" id="KW-1185">Reference proteome</keyword>
<dbReference type="RefSeq" id="XP_070898006.1">
    <property type="nucleotide sequence ID" value="XM_071040480.1"/>
</dbReference>
<protein>
    <submittedName>
        <fullName evidence="1">Uncharacterized protein</fullName>
    </submittedName>
</protein>
<reference evidence="1 2" key="1">
    <citation type="submission" date="2024-07" db="EMBL/GenBank/DDBJ databases">
        <title>Section-level genome sequencing and comparative genomics of Aspergillus sections Usti and Cavernicolus.</title>
        <authorList>
            <consortium name="Lawrence Berkeley National Laboratory"/>
            <person name="Nybo J.L."/>
            <person name="Vesth T.C."/>
            <person name="Theobald S."/>
            <person name="Frisvad J.C."/>
            <person name="Larsen T.O."/>
            <person name="Kjaerboelling I."/>
            <person name="Rothschild-Mancinelli K."/>
            <person name="Lyhne E.K."/>
            <person name="Kogle M.E."/>
            <person name="Barry K."/>
            <person name="Clum A."/>
            <person name="Na H."/>
            <person name="Ledsgaard L."/>
            <person name="Lin J."/>
            <person name="Lipzen A."/>
            <person name="Kuo A."/>
            <person name="Riley R."/>
            <person name="Mondo S."/>
            <person name="LaButti K."/>
            <person name="Haridas S."/>
            <person name="Pangalinan J."/>
            <person name="Salamov A.A."/>
            <person name="Simmons B.A."/>
            <person name="Magnuson J.K."/>
            <person name="Chen J."/>
            <person name="Drula E."/>
            <person name="Henrissat B."/>
            <person name="Wiebenga A."/>
            <person name="Lubbers R.J."/>
            <person name="Gomes A.C."/>
            <person name="Macurrencykelacurrency M.R."/>
            <person name="Stajich J."/>
            <person name="Grigoriev I.V."/>
            <person name="Mortensen U.H."/>
            <person name="De vries R.P."/>
            <person name="Baker S.E."/>
            <person name="Andersen M.R."/>
        </authorList>
    </citation>
    <scope>NUCLEOTIDE SEQUENCE [LARGE SCALE GENOMIC DNA]</scope>
    <source>
        <strain evidence="1 2">CBS 756.74</strain>
    </source>
</reference>
<dbReference type="EMBL" id="JBFXLR010000027">
    <property type="protein sequence ID" value="KAL2847961.1"/>
    <property type="molecule type" value="Genomic_DNA"/>
</dbReference>
<accession>A0ABR4K750</accession>
<dbReference type="Proteomes" id="UP001610444">
    <property type="component" value="Unassembled WGS sequence"/>
</dbReference>
<name>A0ABR4K750_9EURO</name>
<dbReference type="GeneID" id="98155644"/>
<evidence type="ECO:0000313" key="2">
    <source>
        <dbReference type="Proteomes" id="UP001610444"/>
    </source>
</evidence>
<proteinExistence type="predicted"/>
<sequence length="59" mass="6920">MQFFSLPHFHACTSLLIRGSLSALQHSLYFFFCISYCHCEYHSFWSHTALSCQFISACY</sequence>
<comment type="caution">
    <text evidence="1">The sequence shown here is derived from an EMBL/GenBank/DDBJ whole genome shotgun (WGS) entry which is preliminary data.</text>
</comment>